<keyword evidence="3" id="KW-0472">Membrane</keyword>
<dbReference type="EMBL" id="CP058649">
    <property type="protein sequence ID" value="QUI22333.1"/>
    <property type="molecule type" value="Genomic_DNA"/>
</dbReference>
<dbReference type="SUPFAM" id="SSF53822">
    <property type="entry name" value="Periplasmic binding protein-like I"/>
    <property type="match status" value="1"/>
</dbReference>
<keyword evidence="3" id="KW-1133">Transmembrane helix</keyword>
<reference evidence="5" key="1">
    <citation type="submission" date="2020-07" db="EMBL/GenBank/DDBJ databases">
        <title>Vallitalea pronyensis genome.</title>
        <authorList>
            <person name="Postec A."/>
        </authorList>
    </citation>
    <scope>NUCLEOTIDE SEQUENCE</scope>
    <source>
        <strain evidence="5">FatNI3</strain>
    </source>
</reference>
<dbReference type="RefSeq" id="WP_212697817.1">
    <property type="nucleotide sequence ID" value="NZ_CP058649.1"/>
</dbReference>
<dbReference type="KEGG" id="vpy:HZI73_08480"/>
<evidence type="ECO:0000313" key="5">
    <source>
        <dbReference type="EMBL" id="QUI22333.1"/>
    </source>
</evidence>
<evidence type="ECO:0000256" key="2">
    <source>
        <dbReference type="ARBA" id="ARBA00022729"/>
    </source>
</evidence>
<dbReference type="InterPro" id="IPR050555">
    <property type="entry name" value="Bact_Solute-Bind_Prot2"/>
</dbReference>
<name>A0A8J8SGH8_9FIRM</name>
<dbReference type="Pfam" id="PF13407">
    <property type="entry name" value="Peripla_BP_4"/>
    <property type="match status" value="1"/>
</dbReference>
<organism evidence="5 6">
    <name type="scientific">Vallitalea pronyensis</name>
    <dbReference type="NCBI Taxonomy" id="1348613"/>
    <lineage>
        <taxon>Bacteria</taxon>
        <taxon>Bacillati</taxon>
        <taxon>Bacillota</taxon>
        <taxon>Clostridia</taxon>
        <taxon>Lachnospirales</taxon>
        <taxon>Vallitaleaceae</taxon>
        <taxon>Vallitalea</taxon>
    </lineage>
</organism>
<dbReference type="GO" id="GO:0030288">
    <property type="term" value="C:outer membrane-bounded periplasmic space"/>
    <property type="evidence" value="ECO:0007669"/>
    <property type="project" value="TreeGrafter"/>
</dbReference>
<accession>A0A8J8SGH8</accession>
<evidence type="ECO:0000256" key="3">
    <source>
        <dbReference type="SAM" id="Phobius"/>
    </source>
</evidence>
<dbReference type="AlphaFoldDB" id="A0A8J8SGH8"/>
<dbReference type="GO" id="GO:0030246">
    <property type="term" value="F:carbohydrate binding"/>
    <property type="evidence" value="ECO:0007669"/>
    <property type="project" value="TreeGrafter"/>
</dbReference>
<gene>
    <name evidence="5" type="ORF">HZI73_08480</name>
</gene>
<keyword evidence="6" id="KW-1185">Reference proteome</keyword>
<evidence type="ECO:0000256" key="1">
    <source>
        <dbReference type="ARBA" id="ARBA00004196"/>
    </source>
</evidence>
<keyword evidence="2" id="KW-0732">Signal</keyword>
<protein>
    <submittedName>
        <fullName evidence="5">Substrate-binding domain-containing protein</fullName>
    </submittedName>
</protein>
<sequence>MKIGKKQLHMYGVFITVILCLSLIAMLVYGFRKKDSIEDDGKITIGFCADNLVIERWQRDQEIFQAKAKEQDVDVIVYNANEDNATQIKQIRLLIEKQVDVMVVIPYDKNGLKEVIGEAKKAGIKVIAYDRLINHADVDAYISFDNNKVGALQAIELTKVVPKGNYIIINGSPDDNNSFMFRDGYMGVLEPFIASGAINIVEDKWANMWREEYAYDIVQKALNDKMQIDAIIGANDRLAEAAIRALSEKGLGGSIYVAGHDADISACQRIVEGTQYMTVYKPIRLLAESAVELAIDLVNGKPIETDESINNGSYDVPYIKLDVLSVTIDTLEETVINDAFHQREDIYREN</sequence>
<dbReference type="InterPro" id="IPR025997">
    <property type="entry name" value="SBP_2_dom"/>
</dbReference>
<feature type="transmembrane region" description="Helical" evidence="3">
    <location>
        <begin position="12"/>
        <end position="31"/>
    </location>
</feature>
<evidence type="ECO:0000313" key="6">
    <source>
        <dbReference type="Proteomes" id="UP000683246"/>
    </source>
</evidence>
<dbReference type="Gene3D" id="3.40.50.2300">
    <property type="match status" value="2"/>
</dbReference>
<dbReference type="InterPro" id="IPR028082">
    <property type="entry name" value="Peripla_BP_I"/>
</dbReference>
<keyword evidence="3" id="KW-0812">Transmembrane</keyword>
<dbReference type="PANTHER" id="PTHR30036">
    <property type="entry name" value="D-XYLOSE-BINDING PERIPLASMIC PROTEIN"/>
    <property type="match status" value="1"/>
</dbReference>
<dbReference type="Proteomes" id="UP000683246">
    <property type="component" value="Chromosome"/>
</dbReference>
<dbReference type="PANTHER" id="PTHR30036:SF1">
    <property type="entry name" value="D-XYLOSE-BINDING PERIPLASMIC PROTEIN"/>
    <property type="match status" value="1"/>
</dbReference>
<comment type="subcellular location">
    <subcellularLocation>
        <location evidence="1">Cell envelope</location>
    </subcellularLocation>
</comment>
<feature type="domain" description="Periplasmic binding protein" evidence="4">
    <location>
        <begin position="45"/>
        <end position="301"/>
    </location>
</feature>
<proteinExistence type="predicted"/>
<evidence type="ECO:0000259" key="4">
    <source>
        <dbReference type="Pfam" id="PF13407"/>
    </source>
</evidence>